<dbReference type="InterPro" id="IPR011701">
    <property type="entry name" value="MFS"/>
</dbReference>
<name>A0A2N5M6V4_9BACI</name>
<evidence type="ECO:0000256" key="7">
    <source>
        <dbReference type="SAM" id="Phobius"/>
    </source>
</evidence>
<gene>
    <name evidence="8" type="ORF">CUU66_09800</name>
</gene>
<accession>A0A2N5M6V4</accession>
<evidence type="ECO:0000256" key="2">
    <source>
        <dbReference type="ARBA" id="ARBA00022448"/>
    </source>
</evidence>
<dbReference type="PANTHER" id="PTHR43266:SF2">
    <property type="entry name" value="MAJOR FACILITATOR SUPERFAMILY (MFS) PROFILE DOMAIN-CONTAINING PROTEIN"/>
    <property type="match status" value="1"/>
</dbReference>
<dbReference type="RefSeq" id="WP_101641555.1">
    <property type="nucleotide sequence ID" value="NZ_PGUY01000029.1"/>
</dbReference>
<feature type="transmembrane region" description="Helical" evidence="7">
    <location>
        <begin position="96"/>
        <end position="119"/>
    </location>
</feature>
<feature type="transmembrane region" description="Helical" evidence="7">
    <location>
        <begin position="65"/>
        <end position="84"/>
    </location>
</feature>
<dbReference type="PANTHER" id="PTHR43266">
    <property type="entry name" value="MACROLIDE-EFFLUX PROTEIN"/>
    <property type="match status" value="1"/>
</dbReference>
<dbReference type="Gene3D" id="1.20.1250.20">
    <property type="entry name" value="MFS general substrate transporter like domains"/>
    <property type="match status" value="1"/>
</dbReference>
<evidence type="ECO:0000256" key="3">
    <source>
        <dbReference type="ARBA" id="ARBA00022475"/>
    </source>
</evidence>
<dbReference type="OrthoDB" id="7055052at2"/>
<evidence type="ECO:0000256" key="4">
    <source>
        <dbReference type="ARBA" id="ARBA00022692"/>
    </source>
</evidence>
<evidence type="ECO:0000313" key="8">
    <source>
        <dbReference type="EMBL" id="PLT30033.1"/>
    </source>
</evidence>
<dbReference type="Pfam" id="PF07690">
    <property type="entry name" value="MFS_1"/>
    <property type="match status" value="1"/>
</dbReference>
<feature type="transmembrane region" description="Helical" evidence="7">
    <location>
        <begin position="36"/>
        <end position="58"/>
    </location>
</feature>
<keyword evidence="3" id="KW-1003">Cell membrane</keyword>
<dbReference type="EMBL" id="PGUY01000029">
    <property type="protein sequence ID" value="PLT30033.1"/>
    <property type="molecule type" value="Genomic_DNA"/>
</dbReference>
<dbReference type="AlphaFoldDB" id="A0A2N5M6V4"/>
<feature type="transmembrane region" description="Helical" evidence="7">
    <location>
        <begin position="131"/>
        <end position="156"/>
    </location>
</feature>
<comment type="caution">
    <text evidence="8">The sequence shown here is derived from an EMBL/GenBank/DDBJ whole genome shotgun (WGS) entry which is preliminary data.</text>
</comment>
<keyword evidence="4 7" id="KW-0812">Transmembrane</keyword>
<evidence type="ECO:0000256" key="1">
    <source>
        <dbReference type="ARBA" id="ARBA00004651"/>
    </source>
</evidence>
<dbReference type="Proteomes" id="UP000234748">
    <property type="component" value="Unassembled WGS sequence"/>
</dbReference>
<keyword evidence="2" id="KW-0813">Transport</keyword>
<dbReference type="InterPro" id="IPR036259">
    <property type="entry name" value="MFS_trans_sf"/>
</dbReference>
<evidence type="ECO:0000256" key="5">
    <source>
        <dbReference type="ARBA" id="ARBA00022989"/>
    </source>
</evidence>
<organism evidence="8 9">
    <name type="scientific">Peribacillus deserti</name>
    <dbReference type="NCBI Taxonomy" id="673318"/>
    <lineage>
        <taxon>Bacteria</taxon>
        <taxon>Bacillati</taxon>
        <taxon>Bacillota</taxon>
        <taxon>Bacilli</taxon>
        <taxon>Bacillales</taxon>
        <taxon>Bacillaceae</taxon>
        <taxon>Peribacillus</taxon>
    </lineage>
</organism>
<dbReference type="SUPFAM" id="SSF103473">
    <property type="entry name" value="MFS general substrate transporter"/>
    <property type="match status" value="1"/>
</dbReference>
<dbReference type="GO" id="GO:0022857">
    <property type="term" value="F:transmembrane transporter activity"/>
    <property type="evidence" value="ECO:0007669"/>
    <property type="project" value="InterPro"/>
</dbReference>
<proteinExistence type="predicted"/>
<comment type="subcellular location">
    <subcellularLocation>
        <location evidence="1">Cell membrane</location>
        <topology evidence="1">Multi-pass membrane protein</topology>
    </subcellularLocation>
</comment>
<keyword evidence="6 7" id="KW-0472">Membrane</keyword>
<sequence>MALIFLLVFTLIGVSIMNANIQSVLLHTFKVPVEHFGFVQTVVGIGGIIGVSAAPFIIRKFNTSNVLLSSLFVLGSLCILIFPLNTLYRMYDIVPIYVWCMFLGITTNLLNVPLNSLFIQTVPEEVIGRGASIIGAIQSISQVFGLLLGGWIAALFGVTHTIALAGGFIILVCLCYPFTHYYKVLYKTTIISRKL</sequence>
<keyword evidence="9" id="KW-1185">Reference proteome</keyword>
<evidence type="ECO:0000256" key="6">
    <source>
        <dbReference type="ARBA" id="ARBA00023136"/>
    </source>
</evidence>
<dbReference type="GO" id="GO:0005886">
    <property type="term" value="C:plasma membrane"/>
    <property type="evidence" value="ECO:0007669"/>
    <property type="project" value="UniProtKB-SubCell"/>
</dbReference>
<protein>
    <recommendedName>
        <fullName evidence="10">Major facilitator superfamily (MFS) profile domain-containing protein</fullName>
    </recommendedName>
</protein>
<reference evidence="8 9" key="1">
    <citation type="submission" date="2017-11" db="EMBL/GenBank/DDBJ databases">
        <title>Comparitive Functional Genomics of Dry Heat Resistant strains isolated from the Viking Spacecraft.</title>
        <authorList>
            <person name="Seuylemezian A."/>
            <person name="Cooper K."/>
            <person name="Vaishampayan P."/>
        </authorList>
    </citation>
    <scope>NUCLEOTIDE SEQUENCE [LARGE SCALE GENOMIC DNA]</scope>
    <source>
        <strain evidence="8 9">V1-29</strain>
    </source>
</reference>
<evidence type="ECO:0008006" key="10">
    <source>
        <dbReference type="Google" id="ProtNLM"/>
    </source>
</evidence>
<feature type="transmembrane region" description="Helical" evidence="7">
    <location>
        <begin position="162"/>
        <end position="185"/>
    </location>
</feature>
<evidence type="ECO:0000313" key="9">
    <source>
        <dbReference type="Proteomes" id="UP000234748"/>
    </source>
</evidence>
<keyword evidence="5 7" id="KW-1133">Transmembrane helix</keyword>